<dbReference type="Pfam" id="PF21742">
    <property type="entry name" value="DUF6868"/>
    <property type="match status" value="1"/>
</dbReference>
<keyword evidence="1" id="KW-0472">Membrane</keyword>
<dbReference type="RefSeq" id="WP_284209075.1">
    <property type="nucleotide sequence ID" value="NZ_BSSU01000017.1"/>
</dbReference>
<accession>A0ABQ6H7I5</accession>
<sequence>MELAVKFLAWCLIINYGLLVLWFIAVVIAKPMIYKMHNRWFDISEEQFNSLNYIAFGIYKILVFLFCLVPYIALKLIGY</sequence>
<dbReference type="InterPro" id="IPR049220">
    <property type="entry name" value="DUF6868"/>
</dbReference>
<protein>
    <recommendedName>
        <fullName evidence="2">DUF6868 domain-containing protein</fullName>
    </recommendedName>
</protein>
<evidence type="ECO:0000313" key="4">
    <source>
        <dbReference type="Proteomes" id="UP001157133"/>
    </source>
</evidence>
<dbReference type="EMBL" id="BSSU01000017">
    <property type="protein sequence ID" value="GLX83602.1"/>
    <property type="molecule type" value="Genomic_DNA"/>
</dbReference>
<gene>
    <name evidence="3" type="ORF">theurythT_30550</name>
</gene>
<reference evidence="3 4" key="1">
    <citation type="submission" date="2023-03" db="EMBL/GenBank/DDBJ databases">
        <title>Draft genome sequence of Thalassotalea eurytherma JCM 18482T.</title>
        <authorList>
            <person name="Sawabe T."/>
        </authorList>
    </citation>
    <scope>NUCLEOTIDE SEQUENCE [LARGE SCALE GENOMIC DNA]</scope>
    <source>
        <strain evidence="3 4">JCM 18482</strain>
    </source>
</reference>
<proteinExistence type="predicted"/>
<feature type="domain" description="DUF6868" evidence="2">
    <location>
        <begin position="4"/>
        <end position="77"/>
    </location>
</feature>
<keyword evidence="1" id="KW-0812">Transmembrane</keyword>
<keyword evidence="1" id="KW-1133">Transmembrane helix</keyword>
<comment type="caution">
    <text evidence="3">The sequence shown here is derived from an EMBL/GenBank/DDBJ whole genome shotgun (WGS) entry which is preliminary data.</text>
</comment>
<evidence type="ECO:0000313" key="3">
    <source>
        <dbReference type="EMBL" id="GLX83602.1"/>
    </source>
</evidence>
<keyword evidence="4" id="KW-1185">Reference proteome</keyword>
<dbReference type="Proteomes" id="UP001157133">
    <property type="component" value="Unassembled WGS sequence"/>
</dbReference>
<evidence type="ECO:0000256" key="1">
    <source>
        <dbReference type="SAM" id="Phobius"/>
    </source>
</evidence>
<feature type="transmembrane region" description="Helical" evidence="1">
    <location>
        <begin position="7"/>
        <end position="33"/>
    </location>
</feature>
<feature type="transmembrane region" description="Helical" evidence="1">
    <location>
        <begin position="53"/>
        <end position="74"/>
    </location>
</feature>
<name>A0ABQ6H7I5_9GAMM</name>
<evidence type="ECO:0000259" key="2">
    <source>
        <dbReference type="Pfam" id="PF21742"/>
    </source>
</evidence>
<organism evidence="3 4">
    <name type="scientific">Thalassotalea eurytherma</name>
    <dbReference type="NCBI Taxonomy" id="1144278"/>
    <lineage>
        <taxon>Bacteria</taxon>
        <taxon>Pseudomonadati</taxon>
        <taxon>Pseudomonadota</taxon>
        <taxon>Gammaproteobacteria</taxon>
        <taxon>Alteromonadales</taxon>
        <taxon>Colwelliaceae</taxon>
        <taxon>Thalassotalea</taxon>
    </lineage>
</organism>